<evidence type="ECO:0000256" key="1">
    <source>
        <dbReference type="SAM" id="MobiDB-lite"/>
    </source>
</evidence>
<evidence type="ECO:0000313" key="2">
    <source>
        <dbReference type="EMBL" id="VIP05606.1"/>
    </source>
</evidence>
<sequence length="240" mass="27347">MRWALMAMMLLGVGCSRSVEQLGKDEQYYRQELFDTLKRHEGVHGELNAGAMIGSFLDGASIGVVDKHMRQGNYTYESLQAYARWRASVDSILAKGLWPQREANQPPGPKPQNTMSDWLNAIQEDTEKKLQEDPEYFSRYTRPPEERSQPPQPRKGATPEAEIELRNKFYQTLDKFEGAKSLTASTELASFLDSGNLGNLDRHMERGSYTKETLAAYAEWRAVTSQLLEKGIRPKRVNKK</sequence>
<dbReference type="PROSITE" id="PS51257">
    <property type="entry name" value="PROKAR_LIPOPROTEIN"/>
    <property type="match status" value="1"/>
</dbReference>
<reference evidence="2" key="1">
    <citation type="submission" date="2019-04" db="EMBL/GenBank/DDBJ databases">
        <authorList>
            <consortium name="Science for Life Laboratories"/>
        </authorList>
    </citation>
    <scope>NUCLEOTIDE SEQUENCE</scope>
    <source>
        <strain evidence="2">MBLW1</strain>
    </source>
</reference>
<evidence type="ECO:0000313" key="3">
    <source>
        <dbReference type="Proteomes" id="UP000464378"/>
    </source>
</evidence>
<keyword evidence="3" id="KW-1185">Reference proteome</keyword>
<dbReference type="EMBL" id="LR593887">
    <property type="protein sequence ID" value="VTS08567.1"/>
    <property type="molecule type" value="Genomic_DNA"/>
</dbReference>
<evidence type="ECO:0008006" key="4">
    <source>
        <dbReference type="Google" id="ProtNLM"/>
    </source>
</evidence>
<name>A0A6C2YVR5_9BACT</name>
<dbReference type="InParanoid" id="A0A6C2YVR5"/>
<protein>
    <recommendedName>
        <fullName evidence="4">Lipoprotein</fullName>
    </recommendedName>
</protein>
<dbReference type="AlphaFoldDB" id="A0A6C2YVR5"/>
<accession>A0A6C2YVR5</accession>
<dbReference type="KEGG" id="tim:GMBLW1_35870"/>
<dbReference type="EMBL" id="LR586016">
    <property type="protein sequence ID" value="VIP05606.1"/>
    <property type="molecule type" value="Genomic_DNA"/>
</dbReference>
<proteinExistence type="predicted"/>
<feature type="region of interest" description="Disordered" evidence="1">
    <location>
        <begin position="130"/>
        <end position="159"/>
    </location>
</feature>
<gene>
    <name evidence="2" type="ORF">GMBLW1_35870</name>
</gene>
<dbReference type="Proteomes" id="UP000464378">
    <property type="component" value="Chromosome"/>
</dbReference>
<organism evidence="2">
    <name type="scientific">Tuwongella immobilis</name>
    <dbReference type="NCBI Taxonomy" id="692036"/>
    <lineage>
        <taxon>Bacteria</taxon>
        <taxon>Pseudomonadati</taxon>
        <taxon>Planctomycetota</taxon>
        <taxon>Planctomycetia</taxon>
        <taxon>Gemmatales</taxon>
        <taxon>Gemmataceae</taxon>
        <taxon>Tuwongella</taxon>
    </lineage>
</organism>
<dbReference type="RefSeq" id="WP_162660712.1">
    <property type="nucleotide sequence ID" value="NZ_LR593887.1"/>
</dbReference>